<feature type="coiled-coil region" evidence="6">
    <location>
        <begin position="96"/>
        <end position="124"/>
    </location>
</feature>
<dbReference type="eggNOG" id="KOG1649">
    <property type="taxonomic scope" value="Eukaryota"/>
</dbReference>
<dbReference type="InParanoid" id="Q6CMP0"/>
<feature type="compositionally biased region" description="Polar residues" evidence="7">
    <location>
        <begin position="696"/>
        <end position="706"/>
    </location>
</feature>
<proteinExistence type="inferred from homology"/>
<evidence type="ECO:0000256" key="7">
    <source>
        <dbReference type="SAM" id="MobiDB-lite"/>
    </source>
</evidence>
<evidence type="ECO:0000256" key="2">
    <source>
        <dbReference type="ARBA" id="ARBA00010239"/>
    </source>
</evidence>
<evidence type="ECO:0000256" key="6">
    <source>
        <dbReference type="SAM" id="Coils"/>
    </source>
</evidence>
<keyword evidence="6" id="KW-0175">Coiled coil</keyword>
<evidence type="ECO:0000313" key="8">
    <source>
        <dbReference type="EMBL" id="CAG99886.1"/>
    </source>
</evidence>
<name>Q6CMP0_KLULA</name>
<evidence type="ECO:0000313" key="9">
    <source>
        <dbReference type="Proteomes" id="UP000000598"/>
    </source>
</evidence>
<evidence type="ECO:0000256" key="4">
    <source>
        <dbReference type="ARBA" id="ARBA00023163"/>
    </source>
</evidence>
<dbReference type="PANTHER" id="PTHR10019">
    <property type="entry name" value="SNF5"/>
    <property type="match status" value="1"/>
</dbReference>
<comment type="subcellular location">
    <subcellularLocation>
        <location evidence="1">Nucleus</location>
    </subcellularLocation>
</comment>
<keyword evidence="9" id="KW-1185">Reference proteome</keyword>
<dbReference type="Pfam" id="PF04855">
    <property type="entry name" value="SNF5"/>
    <property type="match status" value="1"/>
</dbReference>
<dbReference type="GO" id="GO:0006338">
    <property type="term" value="P:chromatin remodeling"/>
    <property type="evidence" value="ECO:0007669"/>
    <property type="project" value="InterPro"/>
</dbReference>
<dbReference type="AlphaFoldDB" id="Q6CMP0"/>
<evidence type="ECO:0000256" key="3">
    <source>
        <dbReference type="ARBA" id="ARBA00023015"/>
    </source>
</evidence>
<feature type="compositionally biased region" description="Low complexity" evidence="7">
    <location>
        <begin position="280"/>
        <end position="292"/>
    </location>
</feature>
<feature type="compositionally biased region" description="Low complexity" evidence="7">
    <location>
        <begin position="199"/>
        <end position="210"/>
    </location>
</feature>
<dbReference type="KEGG" id="kla:KLLA0_E18767g"/>
<feature type="region of interest" description="Disordered" evidence="7">
    <location>
        <begin position="673"/>
        <end position="715"/>
    </location>
</feature>
<feature type="compositionally biased region" description="Low complexity" evidence="7">
    <location>
        <begin position="218"/>
        <end position="235"/>
    </location>
</feature>
<gene>
    <name evidence="8" type="ORF">KLLA0_E18767g</name>
</gene>
<protein>
    <submittedName>
        <fullName evidence="8">KLLA0E18767p</fullName>
    </submittedName>
</protein>
<keyword evidence="4" id="KW-0804">Transcription</keyword>
<sequence length="800" mass="92116">MSNPPMNPGNANPLSNIGTPSFSLSQVPQHILQSLTPAQLQMIQQKHQQLLLQRQRQAQQMQQEQVSSPGNMNQLDAAQRAQLMKLKQQQMQRSQTQQQQEQRAQQVQQAQQLQQQQVQQQQQQSPPQSQQRTSLNLPPQIAQLSPALQMQWLQSIKQQAIARNNQNALLMITQLEVKLQQQHRQQQQQQQQPVPPQQPVQQQQHQSPPRNIIPPNQPQLQQPQPQKPRIPLQQQMGNPQQMIGGQPITQNIPVMNSNQSMVPSSQQPQSQPPQPPQRQPPQRQQQQQVPVSVPQPPQPSQAAILQQVLQKFQKQLPDIPKFQTILQDPPETPLPHTRLWSEKERADNEPVSFDTRLYEHVIERDLLDKDNLLADTNGLEPISKFGFSQREVILRLQQDLDYYKELRNSRMQSITNTTQGHKSKSIWGDGYSGYGNGFSNDLTRIQVDDTYEMHLDEIYEWTMNQTGEELVPVRLEFDAEKDKFTLRDTFVWNRSDTLLSINEFVKTTLKDYRLKVTTEMYQQIVNSIKEQLQEYTPNPFENVQRFGGDDFRIKINLDIVVGQHQLIDTVEWDVSNPDNCPESFAECLCEELSLPGEFLTAIAHCIREQVHMYHKSLYMVGYKFDGSPVEEDDIRTRFLPVLTLADVMRPQKDTFLYTPNLLQISPAELERLVKDKDRDTRRKRRQVRFNRRGNTENHPSSGSTPQLPHDAELPDLGDIPKTCRQLLPTTTLPGGIDVGPSTLSFQPSTRVEYLDRAKATPKQEFQQEVRNSSACRVIMHDVGKSLLVTIKLPKAKTTIQ</sequence>
<organism evidence="8 9">
    <name type="scientific">Kluyveromyces lactis (strain ATCC 8585 / CBS 2359 / DSM 70799 / NBRC 1267 / NRRL Y-1140 / WM37)</name>
    <name type="common">Yeast</name>
    <name type="synonym">Candida sphaerica</name>
    <dbReference type="NCBI Taxonomy" id="284590"/>
    <lineage>
        <taxon>Eukaryota</taxon>
        <taxon>Fungi</taxon>
        <taxon>Dikarya</taxon>
        <taxon>Ascomycota</taxon>
        <taxon>Saccharomycotina</taxon>
        <taxon>Saccharomycetes</taxon>
        <taxon>Saccharomycetales</taxon>
        <taxon>Saccharomycetaceae</taxon>
        <taxon>Kluyveromyces</taxon>
    </lineage>
</organism>
<comment type="similarity">
    <text evidence="2">Belongs to the SNF5 family.</text>
</comment>
<feature type="compositionally biased region" description="Polar residues" evidence="7">
    <location>
        <begin position="236"/>
        <end position="261"/>
    </location>
</feature>
<dbReference type="OMA" id="EQVHMYH"/>
<feature type="compositionally biased region" description="Basic residues" evidence="7">
    <location>
        <begin position="681"/>
        <end position="691"/>
    </location>
</feature>
<feature type="region of interest" description="Disordered" evidence="7">
    <location>
        <begin position="1"/>
        <end position="21"/>
    </location>
</feature>
<keyword evidence="5" id="KW-0539">Nucleus</keyword>
<reference evidence="8 9" key="1">
    <citation type="journal article" date="2004" name="Nature">
        <title>Genome evolution in yeasts.</title>
        <authorList>
            <consortium name="Genolevures"/>
            <person name="Dujon B."/>
            <person name="Sherman D."/>
            <person name="Fischer G."/>
            <person name="Durrens P."/>
            <person name="Casaregola S."/>
            <person name="Lafontaine I."/>
            <person name="de Montigny J."/>
            <person name="Marck C."/>
            <person name="Neuveglise C."/>
            <person name="Talla E."/>
            <person name="Goffard N."/>
            <person name="Frangeul L."/>
            <person name="Aigle M."/>
            <person name="Anthouard V."/>
            <person name="Babour A."/>
            <person name="Barbe V."/>
            <person name="Barnay S."/>
            <person name="Blanchin S."/>
            <person name="Beckerich J.M."/>
            <person name="Beyne E."/>
            <person name="Bleykasten C."/>
            <person name="Boisrame A."/>
            <person name="Boyer J."/>
            <person name="Cattolico L."/>
            <person name="Confanioleri F."/>
            <person name="de Daruvar A."/>
            <person name="Despons L."/>
            <person name="Fabre E."/>
            <person name="Fairhead C."/>
            <person name="Ferry-Dumazet H."/>
            <person name="Groppi A."/>
            <person name="Hantraye F."/>
            <person name="Hennequin C."/>
            <person name="Jauniaux N."/>
            <person name="Joyet P."/>
            <person name="Kachouri R."/>
            <person name="Kerrest A."/>
            <person name="Koszul R."/>
            <person name="Lemaire M."/>
            <person name="Lesur I."/>
            <person name="Ma L."/>
            <person name="Muller H."/>
            <person name="Nicaud J.M."/>
            <person name="Nikolski M."/>
            <person name="Oztas S."/>
            <person name="Ozier-Kalogeropoulos O."/>
            <person name="Pellenz S."/>
            <person name="Potier S."/>
            <person name="Richard G.F."/>
            <person name="Straub M.L."/>
            <person name="Suleau A."/>
            <person name="Swennene D."/>
            <person name="Tekaia F."/>
            <person name="Wesolowski-Louvel M."/>
            <person name="Westhof E."/>
            <person name="Wirth B."/>
            <person name="Zeniou-Meyer M."/>
            <person name="Zivanovic I."/>
            <person name="Bolotin-Fukuhara M."/>
            <person name="Thierry A."/>
            <person name="Bouchier C."/>
            <person name="Caudron B."/>
            <person name="Scarpelli C."/>
            <person name="Gaillardin C."/>
            <person name="Weissenbach J."/>
            <person name="Wincker P."/>
            <person name="Souciet J.L."/>
        </authorList>
    </citation>
    <scope>NUCLEOTIDE SEQUENCE [LARGE SCALE GENOMIC DNA]</scope>
    <source>
        <strain evidence="9">ATCC 8585 / CBS 2359 / DSM 70799 / NBRC 1267 / NRRL Y-1140 / WM37</strain>
    </source>
</reference>
<dbReference type="InterPro" id="IPR006939">
    <property type="entry name" value="SNF5"/>
</dbReference>
<evidence type="ECO:0000256" key="5">
    <source>
        <dbReference type="ARBA" id="ARBA00023242"/>
    </source>
</evidence>
<dbReference type="PaxDb" id="284590-Q6CMP0"/>
<keyword evidence="3" id="KW-0805">Transcription regulation</keyword>
<feature type="compositionally biased region" description="Low complexity" evidence="7">
    <location>
        <begin position="183"/>
        <end position="192"/>
    </location>
</feature>
<evidence type="ECO:0000256" key="1">
    <source>
        <dbReference type="ARBA" id="ARBA00004123"/>
    </source>
</evidence>
<dbReference type="STRING" id="284590.Q6CMP0"/>
<dbReference type="EMBL" id="CR382125">
    <property type="protein sequence ID" value="CAG99886.1"/>
    <property type="molecule type" value="Genomic_DNA"/>
</dbReference>
<accession>Q6CMP0</accession>
<dbReference type="FunCoup" id="Q6CMP0">
    <property type="interactions" value="516"/>
</dbReference>
<dbReference type="GO" id="GO:0000228">
    <property type="term" value="C:nuclear chromosome"/>
    <property type="evidence" value="ECO:0007669"/>
    <property type="project" value="InterPro"/>
</dbReference>
<dbReference type="Proteomes" id="UP000000598">
    <property type="component" value="Chromosome E"/>
</dbReference>
<feature type="region of interest" description="Disordered" evidence="7">
    <location>
        <begin position="183"/>
        <end position="301"/>
    </location>
</feature>
<feature type="compositionally biased region" description="Pro residues" evidence="7">
    <location>
        <begin position="270"/>
        <end position="279"/>
    </location>
</feature>
<dbReference type="HOGENOM" id="CLU_011216_0_0_1"/>